<keyword evidence="1" id="KW-0472">Membrane</keyword>
<keyword evidence="1" id="KW-0812">Transmembrane</keyword>
<dbReference type="Proteomes" id="UP000051934">
    <property type="component" value="Unassembled WGS sequence"/>
</dbReference>
<feature type="transmembrane region" description="Helical" evidence="1">
    <location>
        <begin position="46"/>
        <end position="64"/>
    </location>
</feature>
<dbReference type="PANTHER" id="PTHR39555">
    <property type="entry name" value="FIMBRIAL ASSEMBLY PROTEIN PILO-LIKE PROTEIN-RELATED"/>
    <property type="match status" value="1"/>
</dbReference>
<dbReference type="AlphaFoldDB" id="A0A0R2SJP2"/>
<dbReference type="EMBL" id="LIBB01000010">
    <property type="protein sequence ID" value="KRO73312.1"/>
    <property type="molecule type" value="Genomic_DNA"/>
</dbReference>
<evidence type="ECO:0008006" key="4">
    <source>
        <dbReference type="Google" id="ProtNLM"/>
    </source>
</evidence>
<dbReference type="InterPro" id="IPR007445">
    <property type="entry name" value="PilO"/>
</dbReference>
<evidence type="ECO:0000313" key="3">
    <source>
        <dbReference type="Proteomes" id="UP000051934"/>
    </source>
</evidence>
<dbReference type="Pfam" id="PF04350">
    <property type="entry name" value="PilO"/>
    <property type="match status" value="1"/>
</dbReference>
<gene>
    <name evidence="2" type="ORF">ABR69_04435</name>
</gene>
<sequence>MGKATKSIISSISTLRTRANNLSNFDVAELAELDTIAEWPQPVRQFLLLGTLLLGLLTGYFYFLSEPRRAIEAAQALEDQLRADFTHKAREASQLDAMKGQVAAIDLAFNGLLRQLPSSAEVPSLVDDITEAGLGYGLEFSRIQLQGETMREFFYELPIEIALVGSYHDFGMFVSGVASLGRIVTLHDFKIDSSAEKGQKMRLLARTYRYDEKFVSTPSVEKESTDGVI</sequence>
<proteinExistence type="predicted"/>
<protein>
    <recommendedName>
        <fullName evidence="4">Pilus assembly protein PilP</fullName>
    </recommendedName>
</protein>
<reference evidence="2 3" key="1">
    <citation type="submission" date="2015-10" db="EMBL/GenBank/DDBJ databases">
        <title>Metagenome-Assembled Genomes uncover a global brackish microbiome.</title>
        <authorList>
            <person name="Hugerth L.W."/>
            <person name="Larsson J."/>
            <person name="Alneberg J."/>
            <person name="Lindh M.V."/>
            <person name="Legrand C."/>
            <person name="Pinhassi J."/>
            <person name="Andersson A.F."/>
        </authorList>
    </citation>
    <scope>NUCLEOTIDE SEQUENCE [LARGE SCALE GENOMIC DNA]</scope>
    <source>
        <strain evidence="2">BACL4 MAG-120507-bin80</strain>
    </source>
</reference>
<dbReference type="GO" id="GO:0043683">
    <property type="term" value="P:type IV pilus assembly"/>
    <property type="evidence" value="ECO:0007669"/>
    <property type="project" value="InterPro"/>
</dbReference>
<evidence type="ECO:0000313" key="2">
    <source>
        <dbReference type="EMBL" id="KRO73312.1"/>
    </source>
</evidence>
<keyword evidence="1" id="KW-1133">Transmembrane helix</keyword>
<dbReference type="PIRSF" id="PIRSF016482">
    <property type="entry name" value="PilO"/>
    <property type="match status" value="1"/>
</dbReference>
<dbReference type="Gene3D" id="1.10.287.540">
    <property type="entry name" value="Helix hairpin bin"/>
    <property type="match status" value="1"/>
</dbReference>
<dbReference type="PANTHER" id="PTHR39555:SF1">
    <property type="entry name" value="TYPE IV PILUS INNER MEMBRANE COMPONENT PILO"/>
    <property type="match status" value="1"/>
</dbReference>
<evidence type="ECO:0000256" key="1">
    <source>
        <dbReference type="SAM" id="Phobius"/>
    </source>
</evidence>
<comment type="caution">
    <text evidence="2">The sequence shown here is derived from an EMBL/GenBank/DDBJ whole genome shotgun (WGS) entry which is preliminary data.</text>
</comment>
<name>A0A0R2SJP2_9GAMM</name>
<accession>A0A0R2SJP2</accession>
<dbReference type="Gene3D" id="3.30.70.60">
    <property type="match status" value="1"/>
</dbReference>
<dbReference type="InterPro" id="IPR014717">
    <property type="entry name" value="Transl_elong_EF1B/ribsomal_bS6"/>
</dbReference>
<organism evidence="2 3">
    <name type="scientific">OM182 bacterium BACL3 MAG-120507-bin80</name>
    <dbReference type="NCBI Taxonomy" id="1655577"/>
    <lineage>
        <taxon>Bacteria</taxon>
        <taxon>Pseudomonadati</taxon>
        <taxon>Pseudomonadota</taxon>
        <taxon>Gammaproteobacteria</taxon>
        <taxon>OMG group</taxon>
        <taxon>OM182 clade</taxon>
    </lineage>
</organism>
<dbReference type="GO" id="GO:0043107">
    <property type="term" value="P:type IV pilus-dependent motility"/>
    <property type="evidence" value="ECO:0007669"/>
    <property type="project" value="InterPro"/>
</dbReference>